<keyword evidence="2" id="KW-1185">Reference proteome</keyword>
<organism evidence="1 2">
    <name type="scientific">Artomyces pyxidatus</name>
    <dbReference type="NCBI Taxonomy" id="48021"/>
    <lineage>
        <taxon>Eukaryota</taxon>
        <taxon>Fungi</taxon>
        <taxon>Dikarya</taxon>
        <taxon>Basidiomycota</taxon>
        <taxon>Agaricomycotina</taxon>
        <taxon>Agaricomycetes</taxon>
        <taxon>Russulales</taxon>
        <taxon>Auriscalpiaceae</taxon>
        <taxon>Artomyces</taxon>
    </lineage>
</organism>
<gene>
    <name evidence="1" type="ORF">BV25DRAFT_1949130</name>
</gene>
<name>A0ACB8T0A7_9AGAM</name>
<evidence type="ECO:0000313" key="2">
    <source>
        <dbReference type="Proteomes" id="UP000814140"/>
    </source>
</evidence>
<accession>A0ACB8T0A7</accession>
<proteinExistence type="predicted"/>
<reference evidence="1" key="1">
    <citation type="submission" date="2021-03" db="EMBL/GenBank/DDBJ databases">
        <authorList>
            <consortium name="DOE Joint Genome Institute"/>
            <person name="Ahrendt S."/>
            <person name="Looney B.P."/>
            <person name="Miyauchi S."/>
            <person name="Morin E."/>
            <person name="Drula E."/>
            <person name="Courty P.E."/>
            <person name="Chicoki N."/>
            <person name="Fauchery L."/>
            <person name="Kohler A."/>
            <person name="Kuo A."/>
            <person name="Labutti K."/>
            <person name="Pangilinan J."/>
            <person name="Lipzen A."/>
            <person name="Riley R."/>
            <person name="Andreopoulos W."/>
            <person name="He G."/>
            <person name="Johnson J."/>
            <person name="Barry K.W."/>
            <person name="Grigoriev I.V."/>
            <person name="Nagy L."/>
            <person name="Hibbett D."/>
            <person name="Henrissat B."/>
            <person name="Matheny P.B."/>
            <person name="Labbe J."/>
            <person name="Martin F."/>
        </authorList>
    </citation>
    <scope>NUCLEOTIDE SEQUENCE</scope>
    <source>
        <strain evidence="1">HHB10654</strain>
    </source>
</reference>
<sequence>MACGRDHPEPSTSIFYAPSEHAGTGGMHSEIIRSTSRWYKDFERRDTVLVQNGSDNDPLRGMLVGRVLRFISFVHDNIKYPCALVNWYMPVHDAEDPVFGMWEVKVEKDANGKRTIGLVHLDCIVRACHLMPVFQNTTIPHSFHFSDSLSAFKAFYVNRYIDYHSHECIF</sequence>
<comment type="caution">
    <text evidence="1">The sequence shown here is derived from an EMBL/GenBank/DDBJ whole genome shotgun (WGS) entry which is preliminary data.</text>
</comment>
<reference evidence="1" key="2">
    <citation type="journal article" date="2022" name="New Phytol.">
        <title>Evolutionary transition to the ectomycorrhizal habit in the genomes of a hyperdiverse lineage of mushroom-forming fungi.</title>
        <authorList>
            <person name="Looney B."/>
            <person name="Miyauchi S."/>
            <person name="Morin E."/>
            <person name="Drula E."/>
            <person name="Courty P.E."/>
            <person name="Kohler A."/>
            <person name="Kuo A."/>
            <person name="LaButti K."/>
            <person name="Pangilinan J."/>
            <person name="Lipzen A."/>
            <person name="Riley R."/>
            <person name="Andreopoulos W."/>
            <person name="He G."/>
            <person name="Johnson J."/>
            <person name="Nolan M."/>
            <person name="Tritt A."/>
            <person name="Barry K.W."/>
            <person name="Grigoriev I.V."/>
            <person name="Nagy L.G."/>
            <person name="Hibbett D."/>
            <person name="Henrissat B."/>
            <person name="Matheny P.B."/>
            <person name="Labbe J."/>
            <person name="Martin F.M."/>
        </authorList>
    </citation>
    <scope>NUCLEOTIDE SEQUENCE</scope>
    <source>
        <strain evidence="1">HHB10654</strain>
    </source>
</reference>
<dbReference type="EMBL" id="MU277212">
    <property type="protein sequence ID" value="KAI0061556.1"/>
    <property type="molecule type" value="Genomic_DNA"/>
</dbReference>
<protein>
    <submittedName>
        <fullName evidence="1">Uncharacterized protein</fullName>
    </submittedName>
</protein>
<dbReference type="Proteomes" id="UP000814140">
    <property type="component" value="Unassembled WGS sequence"/>
</dbReference>
<evidence type="ECO:0000313" key="1">
    <source>
        <dbReference type="EMBL" id="KAI0061556.1"/>
    </source>
</evidence>